<evidence type="ECO:0000313" key="2">
    <source>
        <dbReference type="Proteomes" id="UP000268829"/>
    </source>
</evidence>
<reference evidence="1 2" key="1">
    <citation type="submission" date="2018-10" db="EMBL/GenBank/DDBJ databases">
        <title>Phylogenomics of Brevibacillus.</title>
        <authorList>
            <person name="Dunlap C."/>
        </authorList>
    </citation>
    <scope>NUCLEOTIDE SEQUENCE [LARGE SCALE GENOMIC DNA]</scope>
    <source>
        <strain evidence="1 2">DSM 100115</strain>
    </source>
</reference>
<dbReference type="EMBL" id="RHHS01000037">
    <property type="protein sequence ID" value="RNB55016.1"/>
    <property type="molecule type" value="Genomic_DNA"/>
</dbReference>
<gene>
    <name evidence="1" type="ORF">EDM57_15375</name>
</gene>
<dbReference type="RefSeq" id="WP_122905577.1">
    <property type="nucleotide sequence ID" value="NZ_RHHS01000037.1"/>
</dbReference>
<protein>
    <submittedName>
        <fullName evidence="1">Uncharacterized protein</fullName>
    </submittedName>
</protein>
<dbReference type="AlphaFoldDB" id="A0A3M8AUZ6"/>
<organism evidence="1 2">
    <name type="scientific">Brevibacillus gelatini</name>
    <dbReference type="NCBI Taxonomy" id="1655277"/>
    <lineage>
        <taxon>Bacteria</taxon>
        <taxon>Bacillati</taxon>
        <taxon>Bacillota</taxon>
        <taxon>Bacilli</taxon>
        <taxon>Bacillales</taxon>
        <taxon>Paenibacillaceae</taxon>
        <taxon>Brevibacillus</taxon>
    </lineage>
</organism>
<comment type="caution">
    <text evidence="1">The sequence shown here is derived from an EMBL/GenBank/DDBJ whole genome shotgun (WGS) entry which is preliminary data.</text>
</comment>
<sequence>MNKRMLLVSFSVAILCGVGFGTVLNIEGVSAKKEKIRPEAKMRDYRSAETNEKLDESWKKSIGKFGLNSSLQLTKGINSINANLEKSITGSEYTFVDYADHQHIWGNFENHIEQNSFLDALRAAMTNHNIGDYEPILLVNQDVTQTIMLFERENGKSVKIVLSSKIGDEGKEWFIDGPVEEK</sequence>
<name>A0A3M8AUZ6_9BACL</name>
<evidence type="ECO:0000313" key="1">
    <source>
        <dbReference type="EMBL" id="RNB55016.1"/>
    </source>
</evidence>
<proteinExistence type="predicted"/>
<accession>A0A3M8AUZ6</accession>
<dbReference type="OrthoDB" id="2679463at2"/>
<keyword evidence="2" id="KW-1185">Reference proteome</keyword>
<dbReference type="Proteomes" id="UP000268829">
    <property type="component" value="Unassembled WGS sequence"/>
</dbReference>